<dbReference type="RefSeq" id="WP_012508327.1">
    <property type="nucleotide sequence ID" value="NC_011060.1"/>
</dbReference>
<dbReference type="eggNOG" id="ENOG5032QSX">
    <property type="taxonomic scope" value="Bacteria"/>
</dbReference>
<dbReference type="HOGENOM" id="CLU_760107_0_0_10"/>
<proteinExistence type="predicted"/>
<keyword evidence="1" id="KW-1133">Transmembrane helix</keyword>
<dbReference type="OrthoDB" id="6678638at2"/>
<protein>
    <recommendedName>
        <fullName evidence="4">Phage abortive infection protein</fullName>
    </recommendedName>
</protein>
<keyword evidence="1" id="KW-0812">Transmembrane</keyword>
<feature type="transmembrane region" description="Helical" evidence="1">
    <location>
        <begin position="63"/>
        <end position="84"/>
    </location>
</feature>
<gene>
    <name evidence="2" type="ordered locus">Ppha_1599</name>
</gene>
<dbReference type="InterPro" id="IPR031709">
    <property type="entry name" value="PutAbiC"/>
</dbReference>
<evidence type="ECO:0008006" key="4">
    <source>
        <dbReference type="Google" id="ProtNLM"/>
    </source>
</evidence>
<dbReference type="KEGG" id="pph:Ppha_1599"/>
<evidence type="ECO:0000256" key="1">
    <source>
        <dbReference type="SAM" id="Phobius"/>
    </source>
</evidence>
<accession>B4SAF4</accession>
<name>B4SAF4_PELPB</name>
<feature type="transmembrane region" description="Helical" evidence="1">
    <location>
        <begin position="23"/>
        <end position="43"/>
    </location>
</feature>
<dbReference type="AlphaFoldDB" id="B4SAF4"/>
<dbReference type="Pfam" id="PF16872">
    <property type="entry name" value="putAbiC"/>
    <property type="match status" value="1"/>
</dbReference>
<organism evidence="2 3">
    <name type="scientific">Pelodictyon phaeoclathratiforme (strain DSM 5477 / BU-1)</name>
    <dbReference type="NCBI Taxonomy" id="324925"/>
    <lineage>
        <taxon>Bacteria</taxon>
        <taxon>Pseudomonadati</taxon>
        <taxon>Chlorobiota</taxon>
        <taxon>Chlorobiia</taxon>
        <taxon>Chlorobiales</taxon>
        <taxon>Chlorobiaceae</taxon>
        <taxon>Chlorobium/Pelodictyon group</taxon>
        <taxon>Pelodictyon</taxon>
    </lineage>
</organism>
<keyword evidence="1" id="KW-0472">Membrane</keyword>
<sequence precursor="true">MTLFLASKKHITKPAEQNWFRKYWIEISILLCGLIAMNLIVFADAFRATDTINPLGASQLGDFVGGYIGTFLALVSVVLLSATLKSRSKSAEILSFETKYFELLRLHRDNVAELEVSGISGRQLFVVLIREYRCALDLTKHVASIHNITLTQQQRAHIAYHCLLFGTGPNSSRMLLKSLEEFDNDFVCDLENQLNNEELKNSVRLEKKLTYVPFEGHLSRLGHYYRHLYQSIKYVDQQNINIDKYEYVKTIRAQLSNHEQALLLLNSLSPIGNNWWKHNFMLEYRMVQNIPREFFDPKDELDISSLFSTGYFEWEEVQCAS</sequence>
<reference evidence="2 3" key="1">
    <citation type="submission" date="2008-06" db="EMBL/GenBank/DDBJ databases">
        <title>Complete sequence of Pelodictyon phaeoclathratiforme BU-1.</title>
        <authorList>
            <consortium name="US DOE Joint Genome Institute"/>
            <person name="Lucas S."/>
            <person name="Copeland A."/>
            <person name="Lapidus A."/>
            <person name="Glavina del Rio T."/>
            <person name="Dalin E."/>
            <person name="Tice H."/>
            <person name="Bruce D."/>
            <person name="Goodwin L."/>
            <person name="Pitluck S."/>
            <person name="Schmutz J."/>
            <person name="Larimer F."/>
            <person name="Land M."/>
            <person name="Hauser L."/>
            <person name="Kyrpides N."/>
            <person name="Mikhailova N."/>
            <person name="Liu Z."/>
            <person name="Li T."/>
            <person name="Zhao F."/>
            <person name="Overmann J."/>
            <person name="Bryant D.A."/>
            <person name="Richardson P."/>
        </authorList>
    </citation>
    <scope>NUCLEOTIDE SEQUENCE [LARGE SCALE GENOMIC DNA]</scope>
    <source>
        <strain evidence="3">DSM 5477 / BU-1</strain>
    </source>
</reference>
<keyword evidence="3" id="KW-1185">Reference proteome</keyword>
<dbReference type="EMBL" id="CP001110">
    <property type="protein sequence ID" value="ACF43840.1"/>
    <property type="molecule type" value="Genomic_DNA"/>
</dbReference>
<dbReference type="STRING" id="324925.Ppha_1599"/>
<dbReference type="Proteomes" id="UP000002724">
    <property type="component" value="Chromosome"/>
</dbReference>
<evidence type="ECO:0000313" key="2">
    <source>
        <dbReference type="EMBL" id="ACF43840.1"/>
    </source>
</evidence>
<evidence type="ECO:0000313" key="3">
    <source>
        <dbReference type="Proteomes" id="UP000002724"/>
    </source>
</evidence>